<feature type="region of interest" description="Disordered" evidence="2">
    <location>
        <begin position="290"/>
        <end position="327"/>
    </location>
</feature>
<keyword evidence="4" id="KW-0489">Methyltransferase</keyword>
<evidence type="ECO:0000259" key="3">
    <source>
        <dbReference type="PROSITE" id="PS50123"/>
    </source>
</evidence>
<dbReference type="AlphaFoldDB" id="A0A1G8ZVI8"/>
<proteinExistence type="predicted"/>
<name>A0A1G8ZVI8_9PSED</name>
<gene>
    <name evidence="4" type="ORF">SAMN05216186_10521</name>
</gene>
<dbReference type="InterPro" id="IPR011990">
    <property type="entry name" value="TPR-like_helical_dom_sf"/>
</dbReference>
<dbReference type="Gene3D" id="3.40.50.150">
    <property type="entry name" value="Vaccinia Virus protein VP39"/>
    <property type="match status" value="1"/>
</dbReference>
<dbReference type="PANTHER" id="PTHR24422">
    <property type="entry name" value="CHEMOTAXIS PROTEIN METHYLTRANSFERASE"/>
    <property type="match status" value="1"/>
</dbReference>
<dbReference type="Gene3D" id="1.25.40.10">
    <property type="entry name" value="Tetratricopeptide repeat domain"/>
    <property type="match status" value="1"/>
</dbReference>
<dbReference type="EMBL" id="FNFD01000005">
    <property type="protein sequence ID" value="SDK19149.1"/>
    <property type="molecule type" value="Genomic_DNA"/>
</dbReference>
<dbReference type="InterPro" id="IPR022642">
    <property type="entry name" value="CheR_C"/>
</dbReference>
<dbReference type="InterPro" id="IPR000780">
    <property type="entry name" value="CheR_MeTrfase"/>
</dbReference>
<reference evidence="4 5" key="1">
    <citation type="submission" date="2016-10" db="EMBL/GenBank/DDBJ databases">
        <authorList>
            <person name="de Groot N.N."/>
        </authorList>
    </citation>
    <scope>NUCLEOTIDE SEQUENCE [LARGE SCALE GENOMIC DNA]</scope>
    <source>
        <strain evidence="4 5">JCM 21544</strain>
    </source>
</reference>
<accession>A0A1G8ZVI8</accession>
<keyword evidence="4" id="KW-0808">Transferase</keyword>
<sequence length="501" mass="55982">MIRPESQGSGIVLDALVRKVHRHLGSDYGARPDELLKRLRLLALEQDIDNPAGWLAELAASEWDDGRIQSLTPALTVGETYFLRDPDVFDWLAYEFLAPLLMRRRQEGSRHLRVWSAGCCTGEEAYSLLFLLDDLLGAERTRWNLELIASDINASFLNVAEQGRYGRNALRHNDELFTTRFFQAEGRGWRVKPAWRGRIRFVRYNLASGALPNPSQGFAGLDLILCRNVLMYFSPEQATKALEGLLRCLSDDGLLLLSAVEAGIATQAGLRGRWAASNYALVRQQASSPRAEATYDAPTPRRRAPIAPHIPVPRSEPERQPLAAPAQSERHWEQACAAYAGGHYDQARQHLLDYLSLPSLGVAEKSRACQLMARCWADQQQAVEAENWLQRALSLEPDSATCYWLLALLAHQNGSTKAARQALQKALYLDPDFILGHFLQARLMREAGNPAAADKALRVCLELLVRLPEDAPVPHGDGMSGGQLRRLCEQLREEQGRGQPR</sequence>
<evidence type="ECO:0000313" key="5">
    <source>
        <dbReference type="Proteomes" id="UP000198706"/>
    </source>
</evidence>
<dbReference type="SUPFAM" id="SSF53335">
    <property type="entry name" value="S-adenosyl-L-methionine-dependent methyltransferases"/>
    <property type="match status" value="1"/>
</dbReference>
<dbReference type="GO" id="GO:0008757">
    <property type="term" value="F:S-adenosylmethionine-dependent methyltransferase activity"/>
    <property type="evidence" value="ECO:0007669"/>
    <property type="project" value="InterPro"/>
</dbReference>
<dbReference type="Proteomes" id="UP000198706">
    <property type="component" value="Unassembled WGS sequence"/>
</dbReference>
<evidence type="ECO:0000256" key="1">
    <source>
        <dbReference type="PROSITE-ProRule" id="PRU00339"/>
    </source>
</evidence>
<keyword evidence="1" id="KW-0802">TPR repeat</keyword>
<dbReference type="Pfam" id="PF13181">
    <property type="entry name" value="TPR_8"/>
    <property type="match status" value="1"/>
</dbReference>
<dbReference type="InterPro" id="IPR050903">
    <property type="entry name" value="Bact_Chemotaxis_MeTrfase"/>
</dbReference>
<dbReference type="SUPFAM" id="SSF48452">
    <property type="entry name" value="TPR-like"/>
    <property type="match status" value="1"/>
</dbReference>
<dbReference type="PANTHER" id="PTHR24422:SF10">
    <property type="entry name" value="CHEMOTAXIS PROTEIN METHYLTRANSFERASE 2"/>
    <property type="match status" value="1"/>
</dbReference>
<dbReference type="InterPro" id="IPR029063">
    <property type="entry name" value="SAM-dependent_MTases_sf"/>
</dbReference>
<dbReference type="RefSeq" id="WP_169715777.1">
    <property type="nucleotide sequence ID" value="NZ_FNFD01000005.1"/>
</dbReference>
<dbReference type="PRINTS" id="PR00996">
    <property type="entry name" value="CHERMTFRASE"/>
</dbReference>
<keyword evidence="5" id="KW-1185">Reference proteome</keyword>
<dbReference type="InterPro" id="IPR019734">
    <property type="entry name" value="TPR_rpt"/>
</dbReference>
<dbReference type="STRING" id="137658.SAMN05216186_10521"/>
<evidence type="ECO:0000256" key="2">
    <source>
        <dbReference type="SAM" id="MobiDB-lite"/>
    </source>
</evidence>
<dbReference type="PROSITE" id="PS50123">
    <property type="entry name" value="CHER"/>
    <property type="match status" value="1"/>
</dbReference>
<dbReference type="Pfam" id="PF01739">
    <property type="entry name" value="CheR"/>
    <property type="match status" value="1"/>
</dbReference>
<feature type="domain" description="CheR-type methyltransferase" evidence="3">
    <location>
        <begin position="1"/>
        <end position="262"/>
    </location>
</feature>
<feature type="repeat" description="TPR" evidence="1">
    <location>
        <begin position="400"/>
        <end position="433"/>
    </location>
</feature>
<dbReference type="SMART" id="SM00028">
    <property type="entry name" value="TPR"/>
    <property type="match status" value="2"/>
</dbReference>
<protein>
    <submittedName>
        <fullName evidence="4">Chemotaxis protein methyltransferase CheR</fullName>
    </submittedName>
</protein>
<organism evidence="4 5">
    <name type="scientific">Pseudomonas indica</name>
    <dbReference type="NCBI Taxonomy" id="137658"/>
    <lineage>
        <taxon>Bacteria</taxon>
        <taxon>Pseudomonadati</taxon>
        <taxon>Pseudomonadota</taxon>
        <taxon>Gammaproteobacteria</taxon>
        <taxon>Pseudomonadales</taxon>
        <taxon>Pseudomonadaceae</taxon>
        <taxon>Pseudomonas</taxon>
    </lineage>
</organism>
<dbReference type="PROSITE" id="PS50005">
    <property type="entry name" value="TPR"/>
    <property type="match status" value="1"/>
</dbReference>
<dbReference type="GO" id="GO:0032259">
    <property type="term" value="P:methylation"/>
    <property type="evidence" value="ECO:0007669"/>
    <property type="project" value="UniProtKB-KW"/>
</dbReference>
<evidence type="ECO:0000313" key="4">
    <source>
        <dbReference type="EMBL" id="SDK19149.1"/>
    </source>
</evidence>
<dbReference type="SMART" id="SM00138">
    <property type="entry name" value="MeTrc"/>
    <property type="match status" value="1"/>
</dbReference>